<organism evidence="2 3">
    <name type="scientific">Neobacillus paridis</name>
    <dbReference type="NCBI Taxonomy" id="2803862"/>
    <lineage>
        <taxon>Bacteria</taxon>
        <taxon>Bacillati</taxon>
        <taxon>Bacillota</taxon>
        <taxon>Bacilli</taxon>
        <taxon>Bacillales</taxon>
        <taxon>Bacillaceae</taxon>
        <taxon>Neobacillus</taxon>
    </lineage>
</organism>
<accession>A0ABS1TJW5</accession>
<keyword evidence="3" id="KW-1185">Reference proteome</keyword>
<dbReference type="SUPFAM" id="SSF53335">
    <property type="entry name" value="S-adenosyl-L-methionine-dependent methyltransferases"/>
    <property type="match status" value="1"/>
</dbReference>
<gene>
    <name evidence="2" type="ORF">JK635_04765</name>
</gene>
<dbReference type="InterPro" id="IPR029063">
    <property type="entry name" value="SAM-dependent_MTases_sf"/>
</dbReference>
<dbReference type="InterPro" id="IPR013216">
    <property type="entry name" value="Methyltransf_11"/>
</dbReference>
<feature type="domain" description="Methyltransferase type 11" evidence="1">
    <location>
        <begin position="65"/>
        <end position="159"/>
    </location>
</feature>
<reference evidence="2 3" key="1">
    <citation type="submission" date="2021-01" db="EMBL/GenBank/DDBJ databases">
        <title>Genome public.</title>
        <authorList>
            <person name="Liu C."/>
            <person name="Sun Q."/>
        </authorList>
    </citation>
    <scope>NUCLEOTIDE SEQUENCE [LARGE SCALE GENOMIC DNA]</scope>
    <source>
        <strain evidence="2 3">YIM B02564</strain>
    </source>
</reference>
<dbReference type="Pfam" id="PF08241">
    <property type="entry name" value="Methyltransf_11"/>
    <property type="match status" value="1"/>
</dbReference>
<dbReference type="Proteomes" id="UP000623967">
    <property type="component" value="Unassembled WGS sequence"/>
</dbReference>
<sequence>MNNHYTDINSSIIDSWVENNWKWGVPISHETYEKALQGEWNVLLTPTKPVPKSWFPDFKGRKILGLASGGGQQMPIFSALGAECTIMDYSQKQLDSELLVASREGYSINIVKADMTQPFPFEKESFDLIFHPVSNCYIEDVFHVWEECFRVLKKGGLLIAGLDNGVNYLFDENETVLTYRLPFNPLKDPELYQECLNKDLGIQFSHSIEEQIGGQLKAGFMLTDLYEDTNGSGRLHEYNVPTFIATRAIKK</sequence>
<comment type="caution">
    <text evidence="2">The sequence shown here is derived from an EMBL/GenBank/DDBJ whole genome shotgun (WGS) entry which is preliminary data.</text>
</comment>
<evidence type="ECO:0000313" key="3">
    <source>
        <dbReference type="Proteomes" id="UP000623967"/>
    </source>
</evidence>
<dbReference type="EMBL" id="JAESWB010000045">
    <property type="protein sequence ID" value="MBL4951552.1"/>
    <property type="molecule type" value="Genomic_DNA"/>
</dbReference>
<dbReference type="CDD" id="cd02440">
    <property type="entry name" value="AdoMet_MTases"/>
    <property type="match status" value="1"/>
</dbReference>
<proteinExistence type="predicted"/>
<keyword evidence="2" id="KW-0489">Methyltransferase</keyword>
<dbReference type="RefSeq" id="WP_202652841.1">
    <property type="nucleotide sequence ID" value="NZ_JAESWB010000045.1"/>
</dbReference>
<dbReference type="GO" id="GO:0008168">
    <property type="term" value="F:methyltransferase activity"/>
    <property type="evidence" value="ECO:0007669"/>
    <property type="project" value="UniProtKB-KW"/>
</dbReference>
<dbReference type="GO" id="GO:0032259">
    <property type="term" value="P:methylation"/>
    <property type="evidence" value="ECO:0007669"/>
    <property type="project" value="UniProtKB-KW"/>
</dbReference>
<name>A0ABS1TJW5_9BACI</name>
<evidence type="ECO:0000259" key="1">
    <source>
        <dbReference type="Pfam" id="PF08241"/>
    </source>
</evidence>
<protein>
    <submittedName>
        <fullName evidence="2">Class I SAM-dependent methyltransferase</fullName>
    </submittedName>
</protein>
<dbReference type="Gene3D" id="3.40.50.150">
    <property type="entry name" value="Vaccinia Virus protein VP39"/>
    <property type="match status" value="1"/>
</dbReference>
<keyword evidence="2" id="KW-0808">Transferase</keyword>
<evidence type="ECO:0000313" key="2">
    <source>
        <dbReference type="EMBL" id="MBL4951552.1"/>
    </source>
</evidence>